<keyword evidence="3" id="KW-1185">Reference proteome</keyword>
<sequence>MTCLYTHTCRRYSSGSAPEPYQVVIQTDAQSFYQGMNDTSPSVSTTTTPGVSLYDSLWLKPAYCFTAHSPAVSQYSIFMWSIDRRIDDSASLIFLGKKGGQQKNKMERKITREEAQALHKVKTIDIIERIQASGERLRLRPQLAISTAIVFFHRFFSCRSFDRYDRRLKWRSHLSAFKRLFMSASQFSTIAAPDIVQVTNRITRAELRIVSAMGLDMFVEHPFQHMIACNKHVPDTTKELMQTAWKFIVQSYKTDLCLHHHPRTIGIASIQMAMNHLKFKSNDSEELWYEPLGVSRLQVANICNAILSVCPSAPQHPAVSSPSSVMGSPTGSEIPSTPRTVDHVDVTHEVEKRVKKEMQDEVEGPMRIERSRQRAHPATSIEQKTQISMNNKVLRRVSSLVKIVAKGELVARPEFHNGVFLGCRRWTRGHGPKAIGRQASRQRDRRKYNQYHINVCIEPLLSVVI</sequence>
<dbReference type="Gene3D" id="1.10.472.10">
    <property type="entry name" value="Cyclin-like"/>
    <property type="match status" value="2"/>
</dbReference>
<gene>
    <name evidence="2" type="ORF">PROFUN_01105</name>
</gene>
<protein>
    <recommendedName>
        <fullName evidence="4">Cyclin N-terminal domain-containing protein</fullName>
    </recommendedName>
</protein>
<evidence type="ECO:0000313" key="3">
    <source>
        <dbReference type="Proteomes" id="UP000241769"/>
    </source>
</evidence>
<dbReference type="GO" id="GO:0016538">
    <property type="term" value="F:cyclin-dependent protein serine/threonine kinase regulator activity"/>
    <property type="evidence" value="ECO:0007669"/>
    <property type="project" value="InterPro"/>
</dbReference>
<comment type="caution">
    <text evidence="2">The sequence shown here is derived from an EMBL/GenBank/DDBJ whole genome shotgun (WGS) entry which is preliminary data.</text>
</comment>
<dbReference type="InterPro" id="IPR036915">
    <property type="entry name" value="Cyclin-like_sf"/>
</dbReference>
<evidence type="ECO:0000256" key="1">
    <source>
        <dbReference type="SAM" id="MobiDB-lite"/>
    </source>
</evidence>
<organism evidence="2 3">
    <name type="scientific">Planoprotostelium fungivorum</name>
    <dbReference type="NCBI Taxonomy" id="1890364"/>
    <lineage>
        <taxon>Eukaryota</taxon>
        <taxon>Amoebozoa</taxon>
        <taxon>Evosea</taxon>
        <taxon>Variosea</taxon>
        <taxon>Cavosteliida</taxon>
        <taxon>Cavosteliaceae</taxon>
        <taxon>Planoprotostelium</taxon>
    </lineage>
</organism>
<dbReference type="InParanoid" id="A0A2P6NCD4"/>
<dbReference type="EMBL" id="MDYQ01000121">
    <property type="protein sequence ID" value="PRP81598.1"/>
    <property type="molecule type" value="Genomic_DNA"/>
</dbReference>
<dbReference type="GO" id="GO:0006357">
    <property type="term" value="P:regulation of transcription by RNA polymerase II"/>
    <property type="evidence" value="ECO:0007669"/>
    <property type="project" value="InterPro"/>
</dbReference>
<dbReference type="InterPro" id="IPR043198">
    <property type="entry name" value="Cyclin/Ssn8"/>
</dbReference>
<dbReference type="OrthoDB" id="10266018at2759"/>
<dbReference type="SUPFAM" id="SSF47954">
    <property type="entry name" value="Cyclin-like"/>
    <property type="match status" value="2"/>
</dbReference>
<dbReference type="AlphaFoldDB" id="A0A2P6NCD4"/>
<dbReference type="Proteomes" id="UP000241769">
    <property type="component" value="Unassembled WGS sequence"/>
</dbReference>
<evidence type="ECO:0000313" key="2">
    <source>
        <dbReference type="EMBL" id="PRP81598.1"/>
    </source>
</evidence>
<proteinExistence type="predicted"/>
<dbReference type="CDD" id="cd20546">
    <property type="entry name" value="CYCLIN_SpCG1C_ScCTK2-like_rpt2"/>
    <property type="match status" value="1"/>
</dbReference>
<name>A0A2P6NCD4_9EUKA</name>
<evidence type="ECO:0008006" key="4">
    <source>
        <dbReference type="Google" id="ProtNLM"/>
    </source>
</evidence>
<dbReference type="STRING" id="1890364.A0A2P6NCD4"/>
<dbReference type="PANTHER" id="PTHR10026">
    <property type="entry name" value="CYCLIN"/>
    <property type="match status" value="1"/>
</dbReference>
<reference evidence="2 3" key="1">
    <citation type="journal article" date="2018" name="Genome Biol. Evol.">
        <title>Multiple Roots of Fruiting Body Formation in Amoebozoa.</title>
        <authorList>
            <person name="Hillmann F."/>
            <person name="Forbes G."/>
            <person name="Novohradska S."/>
            <person name="Ferling I."/>
            <person name="Riege K."/>
            <person name="Groth M."/>
            <person name="Westermann M."/>
            <person name="Marz M."/>
            <person name="Spaller T."/>
            <person name="Winckler T."/>
            <person name="Schaap P."/>
            <person name="Glockner G."/>
        </authorList>
    </citation>
    <scope>NUCLEOTIDE SEQUENCE [LARGE SCALE GENOMIC DNA]</scope>
    <source>
        <strain evidence="2 3">Jena</strain>
    </source>
</reference>
<accession>A0A2P6NCD4</accession>
<feature type="region of interest" description="Disordered" evidence="1">
    <location>
        <begin position="319"/>
        <end position="339"/>
    </location>
</feature>